<evidence type="ECO:0000313" key="1">
    <source>
        <dbReference type="EMBL" id="SFI30179.1"/>
    </source>
</evidence>
<organism evidence="1 2">
    <name type="scientific">Microbacterium saccharophilum</name>
    <dbReference type="NCBI Taxonomy" id="1213358"/>
    <lineage>
        <taxon>Bacteria</taxon>
        <taxon>Bacillati</taxon>
        <taxon>Actinomycetota</taxon>
        <taxon>Actinomycetes</taxon>
        <taxon>Micrococcales</taxon>
        <taxon>Microbacteriaceae</taxon>
        <taxon>Microbacterium</taxon>
    </lineage>
</organism>
<name>A0A7Z7CWA1_9MICO</name>
<reference evidence="1 2" key="1">
    <citation type="submission" date="2016-10" db="EMBL/GenBank/DDBJ databases">
        <authorList>
            <person name="Varghese N."/>
            <person name="Submissions S."/>
        </authorList>
    </citation>
    <scope>NUCLEOTIDE SEQUENCE [LARGE SCALE GENOMIC DNA]</scope>
    <source>
        <strain evidence="1 2">UNC380MFSha3.1</strain>
    </source>
</reference>
<proteinExistence type="predicted"/>
<comment type="caution">
    <text evidence="1">The sequence shown here is derived from an EMBL/GenBank/DDBJ whole genome shotgun (WGS) entry which is preliminary data.</text>
</comment>
<accession>A0A7Z7CWA1</accession>
<dbReference type="AlphaFoldDB" id="A0A7Z7CWA1"/>
<evidence type="ECO:0000313" key="2">
    <source>
        <dbReference type="Proteomes" id="UP000198702"/>
    </source>
</evidence>
<gene>
    <name evidence="1" type="ORF">SAMN04487751_0983</name>
</gene>
<sequence length="87" mass="9804">MAEPHRWHQLLVAQEGPAGTWTLVDGFDCVYATIELRRVNAAEVRYRVSFRGEAIGWSSTLRLACERVHGEFLRNHDPNGGPIASWA</sequence>
<dbReference type="EMBL" id="FOQZ01000001">
    <property type="protein sequence ID" value="SFI30179.1"/>
    <property type="molecule type" value="Genomic_DNA"/>
</dbReference>
<dbReference type="Proteomes" id="UP000198702">
    <property type="component" value="Unassembled WGS sequence"/>
</dbReference>
<protein>
    <submittedName>
        <fullName evidence="1">Uncharacterized protein</fullName>
    </submittedName>
</protein>